<dbReference type="Proteomes" id="UP001145114">
    <property type="component" value="Unassembled WGS sequence"/>
</dbReference>
<comment type="caution">
    <text evidence="1">The sequence shown here is derived from an EMBL/GenBank/DDBJ whole genome shotgun (WGS) entry which is preliminary data.</text>
</comment>
<dbReference type="EMBL" id="JAMZIH010008904">
    <property type="protein sequence ID" value="KAJ1671131.1"/>
    <property type="molecule type" value="Genomic_DNA"/>
</dbReference>
<evidence type="ECO:0000313" key="1">
    <source>
        <dbReference type="EMBL" id="KAJ1671131.1"/>
    </source>
</evidence>
<accession>A0ACC1HAQ0</accession>
<sequence length="123" mass="13767">MATAISTNLKDTTQSARTLASAAVSRIPSYIPHSLQPYYHSSKDVLTTKYHKLYAEYQRSDEDTQAKVLNIIRIAGEQVPFLERITENFYEKAAHAKFPLPSDSASKDSSNPPPPPPAEKQKY</sequence>
<proteinExistence type="predicted"/>
<reference evidence="1" key="1">
    <citation type="submission" date="2022-06" db="EMBL/GenBank/DDBJ databases">
        <title>Phylogenomic reconstructions and comparative analyses of Kickxellomycotina fungi.</title>
        <authorList>
            <person name="Reynolds N.K."/>
            <person name="Stajich J.E."/>
            <person name="Barry K."/>
            <person name="Grigoriev I.V."/>
            <person name="Crous P."/>
            <person name="Smith M.E."/>
        </authorList>
    </citation>
    <scope>NUCLEOTIDE SEQUENCE</scope>
    <source>
        <strain evidence="1">RSA 2271</strain>
    </source>
</reference>
<gene>
    <name evidence="1" type="ORF">EV182_007809</name>
</gene>
<protein>
    <submittedName>
        <fullName evidence="1">Uncharacterized protein</fullName>
    </submittedName>
</protein>
<organism evidence="1 2">
    <name type="scientific">Spiromyces aspiralis</name>
    <dbReference type="NCBI Taxonomy" id="68401"/>
    <lineage>
        <taxon>Eukaryota</taxon>
        <taxon>Fungi</taxon>
        <taxon>Fungi incertae sedis</taxon>
        <taxon>Zoopagomycota</taxon>
        <taxon>Kickxellomycotina</taxon>
        <taxon>Kickxellomycetes</taxon>
        <taxon>Kickxellales</taxon>
        <taxon>Kickxellaceae</taxon>
        <taxon>Spiromyces</taxon>
    </lineage>
</organism>
<keyword evidence="2" id="KW-1185">Reference proteome</keyword>
<evidence type="ECO:0000313" key="2">
    <source>
        <dbReference type="Proteomes" id="UP001145114"/>
    </source>
</evidence>
<name>A0ACC1HAQ0_9FUNG</name>